<keyword evidence="1" id="KW-0238">DNA-binding</keyword>
<dbReference type="Proteomes" id="UP000515307">
    <property type="component" value="Chromosome"/>
</dbReference>
<dbReference type="EMBL" id="CP045702">
    <property type="protein sequence ID" value="QNE73952.1"/>
    <property type="molecule type" value="Genomic_DNA"/>
</dbReference>
<proteinExistence type="predicted"/>
<dbReference type="KEGG" id="sfiy:F0344_04450"/>
<feature type="domain" description="Recombinase" evidence="3">
    <location>
        <begin position="1"/>
        <end position="98"/>
    </location>
</feature>
<evidence type="ECO:0000256" key="2">
    <source>
        <dbReference type="ARBA" id="ARBA00023172"/>
    </source>
</evidence>
<accession>A0A7G7BF37</accession>
<dbReference type="GO" id="GO:0003677">
    <property type="term" value="F:DNA binding"/>
    <property type="evidence" value="ECO:0007669"/>
    <property type="project" value="UniProtKB-KW"/>
</dbReference>
<organism evidence="4 5">
    <name type="scientific">Streptomyces finlayi</name>
    <dbReference type="NCBI Taxonomy" id="67296"/>
    <lineage>
        <taxon>Bacteria</taxon>
        <taxon>Bacillati</taxon>
        <taxon>Actinomycetota</taxon>
        <taxon>Actinomycetes</taxon>
        <taxon>Kitasatosporales</taxon>
        <taxon>Streptomycetaceae</taxon>
        <taxon>Streptomyces</taxon>
    </lineage>
</organism>
<gene>
    <name evidence="4" type="ORF">F0344_04450</name>
</gene>
<dbReference type="AlphaFoldDB" id="A0A7G7BF37"/>
<name>A0A7G7BF37_9ACTN</name>
<dbReference type="Pfam" id="PF07508">
    <property type="entry name" value="Recombinase"/>
    <property type="match status" value="1"/>
</dbReference>
<dbReference type="PANTHER" id="PTHR30461">
    <property type="entry name" value="DNA-INVERTASE FROM LAMBDOID PROPHAGE"/>
    <property type="match status" value="1"/>
</dbReference>
<dbReference type="InterPro" id="IPR050639">
    <property type="entry name" value="SSR_resolvase"/>
</dbReference>
<dbReference type="GO" id="GO:0000150">
    <property type="term" value="F:DNA strand exchange activity"/>
    <property type="evidence" value="ECO:0007669"/>
    <property type="project" value="InterPro"/>
</dbReference>
<dbReference type="PANTHER" id="PTHR30461:SF2">
    <property type="entry name" value="SERINE RECOMBINASE PINE-RELATED"/>
    <property type="match status" value="1"/>
</dbReference>
<evidence type="ECO:0000313" key="4">
    <source>
        <dbReference type="EMBL" id="QNE73952.1"/>
    </source>
</evidence>
<evidence type="ECO:0000259" key="3">
    <source>
        <dbReference type="PROSITE" id="PS51737"/>
    </source>
</evidence>
<evidence type="ECO:0000313" key="5">
    <source>
        <dbReference type="Proteomes" id="UP000515307"/>
    </source>
</evidence>
<evidence type="ECO:0000256" key="1">
    <source>
        <dbReference type="ARBA" id="ARBA00023125"/>
    </source>
</evidence>
<reference evidence="5" key="1">
    <citation type="submission" date="2019-10" db="EMBL/GenBank/DDBJ databases">
        <title>Antimicrobial potential of Antarctic Bacteria.</title>
        <authorList>
            <person name="Benaud N."/>
            <person name="Edwards R.J."/>
            <person name="Ferrari B.C."/>
        </authorList>
    </citation>
    <scope>NUCLEOTIDE SEQUENCE [LARGE SCALE GENOMIC DNA]</scope>
    <source>
        <strain evidence="5">NBSH44</strain>
    </source>
</reference>
<dbReference type="InterPro" id="IPR011109">
    <property type="entry name" value="DNA_bind_recombinase_dom"/>
</dbReference>
<sequence length="311" mass="35629">MYSMVSRGSSLYRACKMLTRAGILPPNKGVWSSGNLKVILINPALMGYRVYRPEGHKQGKPPLVTYNTERVPIKITEGIFTKEEFDRLQSILEVRANKGIKAQNRRTPFLGTIKCGRCGKNWYDTSKTWKRVSGEVVNTNRLRCSSYLTGACGMKALNEPEKIYTLLKDTVLDEIGDYQVVHRKYARGDDNLARKLQLEEQISHYMTSLEPGGAYRDGGFIESRAKETLASLGRELASIDPESVEDRWTYETQGVTYRQHWENHGVEQMEEDLIRSGITFVIYEDHADLNVPHDIKERLVVRGDFFEKKRI</sequence>
<dbReference type="Gene3D" id="3.90.1750.20">
    <property type="entry name" value="Putative Large Serine Recombinase, Chain B, Domain 2"/>
    <property type="match status" value="1"/>
</dbReference>
<dbReference type="PROSITE" id="PS51737">
    <property type="entry name" value="RECOMBINASE_DNA_BIND"/>
    <property type="match status" value="1"/>
</dbReference>
<keyword evidence="5" id="KW-1185">Reference proteome</keyword>
<keyword evidence="2" id="KW-0233">DNA recombination</keyword>
<dbReference type="InterPro" id="IPR038109">
    <property type="entry name" value="DNA_bind_recomb_sf"/>
</dbReference>
<protein>
    <recommendedName>
        <fullName evidence="3">Recombinase domain-containing protein</fullName>
    </recommendedName>
</protein>